<feature type="domain" description="DUF3850" evidence="1">
    <location>
        <begin position="19"/>
        <end position="95"/>
    </location>
</feature>
<dbReference type="InterPro" id="IPR015947">
    <property type="entry name" value="PUA-like_sf"/>
</dbReference>
<dbReference type="InterPro" id="IPR039440">
    <property type="entry name" value="DUF3850"/>
</dbReference>
<gene>
    <name evidence="2" type="ORF">CLV45_3418</name>
</gene>
<organism evidence="2 3">
    <name type="scientific">Hymenobacter chitinivorans DSM 11115</name>
    <dbReference type="NCBI Taxonomy" id="1121954"/>
    <lineage>
        <taxon>Bacteria</taxon>
        <taxon>Pseudomonadati</taxon>
        <taxon>Bacteroidota</taxon>
        <taxon>Cytophagia</taxon>
        <taxon>Cytophagales</taxon>
        <taxon>Hymenobacteraceae</taxon>
        <taxon>Hymenobacter</taxon>
    </lineage>
</organism>
<proteinExistence type="predicted"/>
<comment type="caution">
    <text evidence="2">The sequence shown here is derived from an EMBL/GenBank/DDBJ whole genome shotgun (WGS) entry which is preliminary data.</text>
</comment>
<reference evidence="2 3" key="1">
    <citation type="submission" date="2017-11" db="EMBL/GenBank/DDBJ databases">
        <title>Genomic Encyclopedia of Archaeal and Bacterial Type Strains, Phase II (KMG-II): From Individual Species to Whole Genera.</title>
        <authorList>
            <person name="Goeker M."/>
        </authorList>
    </citation>
    <scope>NUCLEOTIDE SEQUENCE [LARGE SCALE GENOMIC DNA]</scope>
    <source>
        <strain evidence="2 3">DSM 11115</strain>
    </source>
</reference>
<sequence length="111" mass="12291">MKTDNTSTGQPRSLTSRQTHELKTWPACFAAVESGAKPFDVRENDRNYQVGDVLLLREYEPETEQYSGRTLLRSVSYVLLGGSFGLEAGWCVVGFGALPPLPPGINDTKLW</sequence>
<evidence type="ECO:0000313" key="3">
    <source>
        <dbReference type="Proteomes" id="UP000228535"/>
    </source>
</evidence>
<dbReference type="Pfam" id="PF12961">
    <property type="entry name" value="DUF3850"/>
    <property type="match status" value="1"/>
</dbReference>
<protein>
    <submittedName>
        <fullName evidence="2">Uncharacterized protein DUF3850</fullName>
    </submittedName>
</protein>
<dbReference type="Gene3D" id="2.30.130.30">
    <property type="entry name" value="Hypothetical protein"/>
    <property type="match status" value="1"/>
</dbReference>
<accession>A0A2M9B474</accession>
<keyword evidence="3" id="KW-1185">Reference proteome</keyword>
<dbReference type="EMBL" id="PGFA01000003">
    <property type="protein sequence ID" value="PJJ52761.1"/>
    <property type="molecule type" value="Genomic_DNA"/>
</dbReference>
<name>A0A2M9B474_9BACT</name>
<evidence type="ECO:0000313" key="2">
    <source>
        <dbReference type="EMBL" id="PJJ52761.1"/>
    </source>
</evidence>
<dbReference type="RefSeq" id="WP_100337692.1">
    <property type="nucleotide sequence ID" value="NZ_PGFA01000003.1"/>
</dbReference>
<evidence type="ECO:0000259" key="1">
    <source>
        <dbReference type="Pfam" id="PF12961"/>
    </source>
</evidence>
<dbReference type="SUPFAM" id="SSF88697">
    <property type="entry name" value="PUA domain-like"/>
    <property type="match status" value="1"/>
</dbReference>
<dbReference type="OrthoDB" id="1700487at2"/>
<dbReference type="AlphaFoldDB" id="A0A2M9B474"/>
<dbReference type="Proteomes" id="UP000228535">
    <property type="component" value="Unassembled WGS sequence"/>
</dbReference>